<dbReference type="Proteomes" id="UP000681610">
    <property type="component" value="Unassembled WGS sequence"/>
</dbReference>
<protein>
    <recommendedName>
        <fullName evidence="3">Cytochrome C</fullName>
    </recommendedName>
</protein>
<reference evidence="1 2" key="1">
    <citation type="submission" date="2021-03" db="EMBL/GenBank/DDBJ databases">
        <title>Isolation and description of Capnocytophaga bilenii sp. nov., a novel Capnocytophaga species, isolated from a gingivitis subject.</title>
        <authorList>
            <person name="Antezack A."/>
            <person name="Monnet-Corti V."/>
            <person name="La Scola B."/>
        </authorList>
    </citation>
    <scope>NUCLEOTIDE SEQUENCE [LARGE SCALE GENOMIC DNA]</scope>
    <source>
        <strain evidence="1 2">Marseille-Q4570</strain>
    </source>
</reference>
<sequence>MKKIIFIVLLVLSLAANVLLVRKLFVGNTQVIEGDPRVSVIVTQANRDFVMGEMRTFVEALHQINLGIEQNDPSLIVEAARASGGSVADHAPAGLIASIPIGFKTIGFDTHGKFDEIANSAEKNFDPKVTQQQVTALLGNCVACHRSYRMDVKK</sequence>
<evidence type="ECO:0000313" key="1">
    <source>
        <dbReference type="EMBL" id="MBO1883804.1"/>
    </source>
</evidence>
<organism evidence="1 2">
    <name type="scientific">Capnocytophaga bilenii</name>
    <dbReference type="NCBI Taxonomy" id="2819369"/>
    <lineage>
        <taxon>Bacteria</taxon>
        <taxon>Pseudomonadati</taxon>
        <taxon>Bacteroidota</taxon>
        <taxon>Flavobacteriia</taxon>
        <taxon>Flavobacteriales</taxon>
        <taxon>Flavobacteriaceae</taxon>
        <taxon>Capnocytophaga</taxon>
    </lineage>
</organism>
<evidence type="ECO:0000313" key="2">
    <source>
        <dbReference type="Proteomes" id="UP000681610"/>
    </source>
</evidence>
<dbReference type="InterPro" id="IPR010980">
    <property type="entry name" value="Cyt_c/b562"/>
</dbReference>
<proteinExistence type="predicted"/>
<accession>A0ABS3PY25</accession>
<dbReference type="EMBL" id="JAGDYP010000003">
    <property type="protein sequence ID" value="MBO1883804.1"/>
    <property type="molecule type" value="Genomic_DNA"/>
</dbReference>
<comment type="caution">
    <text evidence="1">The sequence shown here is derived from an EMBL/GenBank/DDBJ whole genome shotgun (WGS) entry which is preliminary data.</text>
</comment>
<name>A0ABS3PY25_9FLAO</name>
<keyword evidence="2" id="KW-1185">Reference proteome</keyword>
<dbReference type="SUPFAM" id="SSF47175">
    <property type="entry name" value="Cytochromes"/>
    <property type="match status" value="1"/>
</dbReference>
<gene>
    <name evidence="1" type="ORF">J4N46_05100</name>
</gene>
<evidence type="ECO:0008006" key="3">
    <source>
        <dbReference type="Google" id="ProtNLM"/>
    </source>
</evidence>
<dbReference type="RefSeq" id="WP_009415216.1">
    <property type="nucleotide sequence ID" value="NZ_JAGDYP010000003.1"/>
</dbReference>